<evidence type="ECO:0000256" key="1">
    <source>
        <dbReference type="SAM" id="MobiDB-lite"/>
    </source>
</evidence>
<dbReference type="Proteomes" id="UP000051162">
    <property type="component" value="Unassembled WGS sequence"/>
</dbReference>
<feature type="compositionally biased region" description="Basic and acidic residues" evidence="1">
    <location>
        <begin position="28"/>
        <end position="37"/>
    </location>
</feature>
<sequence>MWPTVHREGSARCEDQIVGRLVVGSHPPLDRKSRRDNGISTTNRRSTQGLSAAAVFCG</sequence>
<feature type="region of interest" description="Disordered" evidence="1">
    <location>
        <begin position="23"/>
        <end position="58"/>
    </location>
</feature>
<evidence type="ECO:0000313" key="3">
    <source>
        <dbReference type="Proteomes" id="UP000051162"/>
    </source>
</evidence>
<name>A0A0R1JQR8_9LACO</name>
<keyword evidence="3" id="KW-1185">Reference proteome</keyword>
<feature type="compositionally biased region" description="Polar residues" evidence="1">
    <location>
        <begin position="38"/>
        <end position="50"/>
    </location>
</feature>
<dbReference type="PATRIC" id="fig|1423773.3.peg.362"/>
<dbReference type="EMBL" id="AZDT01000057">
    <property type="protein sequence ID" value="KRK73646.1"/>
    <property type="molecule type" value="Genomic_DNA"/>
</dbReference>
<organism evidence="2 3">
    <name type="scientific">Levilactobacillus namurensis DSM 19117</name>
    <dbReference type="NCBI Taxonomy" id="1423773"/>
    <lineage>
        <taxon>Bacteria</taxon>
        <taxon>Bacillati</taxon>
        <taxon>Bacillota</taxon>
        <taxon>Bacilli</taxon>
        <taxon>Lactobacillales</taxon>
        <taxon>Lactobacillaceae</taxon>
        <taxon>Levilactobacillus</taxon>
    </lineage>
</organism>
<accession>A0A0R1JQR8</accession>
<dbReference type="AlphaFoldDB" id="A0A0R1JQR8"/>
<gene>
    <name evidence="2" type="ORF">FD30_GL000354</name>
</gene>
<protein>
    <submittedName>
        <fullName evidence="2">Uncharacterized protein</fullName>
    </submittedName>
</protein>
<reference evidence="2 3" key="1">
    <citation type="journal article" date="2015" name="Genome Announc.">
        <title>Expanding the biotechnology potential of lactobacilli through comparative genomics of 213 strains and associated genera.</title>
        <authorList>
            <person name="Sun Z."/>
            <person name="Harris H.M."/>
            <person name="McCann A."/>
            <person name="Guo C."/>
            <person name="Argimon S."/>
            <person name="Zhang W."/>
            <person name="Yang X."/>
            <person name="Jeffery I.B."/>
            <person name="Cooney J.C."/>
            <person name="Kagawa T.F."/>
            <person name="Liu W."/>
            <person name="Song Y."/>
            <person name="Salvetti E."/>
            <person name="Wrobel A."/>
            <person name="Rasinkangas P."/>
            <person name="Parkhill J."/>
            <person name="Rea M.C."/>
            <person name="O'Sullivan O."/>
            <person name="Ritari J."/>
            <person name="Douillard F.P."/>
            <person name="Paul Ross R."/>
            <person name="Yang R."/>
            <person name="Briner A.E."/>
            <person name="Felis G.E."/>
            <person name="de Vos W.M."/>
            <person name="Barrangou R."/>
            <person name="Klaenhammer T.R."/>
            <person name="Caufield P.W."/>
            <person name="Cui Y."/>
            <person name="Zhang H."/>
            <person name="O'Toole P.W."/>
        </authorList>
    </citation>
    <scope>NUCLEOTIDE SEQUENCE [LARGE SCALE GENOMIC DNA]</scope>
    <source>
        <strain evidence="2 3">DSM 19117</strain>
    </source>
</reference>
<proteinExistence type="predicted"/>
<evidence type="ECO:0000313" key="2">
    <source>
        <dbReference type="EMBL" id="KRK73646.1"/>
    </source>
</evidence>
<comment type="caution">
    <text evidence="2">The sequence shown here is derived from an EMBL/GenBank/DDBJ whole genome shotgun (WGS) entry which is preliminary data.</text>
</comment>